<accession>A0AAD6GPM1</accession>
<dbReference type="NCBIfam" id="NF004855">
    <property type="entry name" value="PRK06208.1"/>
    <property type="match status" value="1"/>
</dbReference>
<organism evidence="2 3">
    <name type="scientific">Penicillium hetheringtonii</name>
    <dbReference type="NCBI Taxonomy" id="911720"/>
    <lineage>
        <taxon>Eukaryota</taxon>
        <taxon>Fungi</taxon>
        <taxon>Dikarya</taxon>
        <taxon>Ascomycota</taxon>
        <taxon>Pezizomycotina</taxon>
        <taxon>Eurotiomycetes</taxon>
        <taxon>Eurotiomycetidae</taxon>
        <taxon>Eurotiales</taxon>
        <taxon>Aspergillaceae</taxon>
        <taxon>Penicillium</taxon>
    </lineage>
</organism>
<dbReference type="EMBL" id="JAQJAC010000009">
    <property type="protein sequence ID" value="KAJ5573336.1"/>
    <property type="molecule type" value="Genomic_DNA"/>
</dbReference>
<dbReference type="InterPro" id="IPR036409">
    <property type="entry name" value="Aldolase_II/adducin_N_sf"/>
</dbReference>
<dbReference type="InterPro" id="IPR051017">
    <property type="entry name" value="Aldolase-II_Adducin_sf"/>
</dbReference>
<evidence type="ECO:0000259" key="1">
    <source>
        <dbReference type="SMART" id="SM01007"/>
    </source>
</evidence>
<dbReference type="Pfam" id="PF00596">
    <property type="entry name" value="Aldolase_II"/>
    <property type="match status" value="1"/>
</dbReference>
<dbReference type="Gene3D" id="3.40.225.10">
    <property type="entry name" value="Class II aldolase/adducin N-terminal domain"/>
    <property type="match status" value="1"/>
</dbReference>
<dbReference type="AlphaFoldDB" id="A0AAD6GPM1"/>
<dbReference type="PANTHER" id="PTHR10672:SF25">
    <property type="entry name" value="MEIOTICALLY UP-REGULATED GENE 14 PROTEIN"/>
    <property type="match status" value="1"/>
</dbReference>
<gene>
    <name evidence="2" type="ORF">N7450_010320</name>
</gene>
<dbReference type="InterPro" id="IPR001303">
    <property type="entry name" value="Aldolase_II/adducin_N"/>
</dbReference>
<proteinExistence type="predicted"/>
<dbReference type="Proteomes" id="UP001216150">
    <property type="component" value="Unassembled WGS sequence"/>
</dbReference>
<reference evidence="2 3" key="1">
    <citation type="journal article" date="2023" name="IMA Fungus">
        <title>Comparative genomic study of the Penicillium genus elucidates a diverse pangenome and 15 lateral gene transfer events.</title>
        <authorList>
            <person name="Petersen C."/>
            <person name="Sorensen T."/>
            <person name="Nielsen M.R."/>
            <person name="Sondergaard T.E."/>
            <person name="Sorensen J.L."/>
            <person name="Fitzpatrick D.A."/>
            <person name="Frisvad J.C."/>
            <person name="Nielsen K.L."/>
        </authorList>
    </citation>
    <scope>NUCLEOTIDE SEQUENCE [LARGE SCALE GENOMIC DNA]</scope>
    <source>
        <strain evidence="2 3">IBT 29057</strain>
    </source>
</reference>
<dbReference type="FunFam" id="3.40.225.10:FF:000009">
    <property type="entry name" value="Class II aldolase/adducin N-terminal"/>
    <property type="match status" value="1"/>
</dbReference>
<evidence type="ECO:0000313" key="2">
    <source>
        <dbReference type="EMBL" id="KAJ5573336.1"/>
    </source>
</evidence>
<evidence type="ECO:0000313" key="3">
    <source>
        <dbReference type="Proteomes" id="UP001216150"/>
    </source>
</evidence>
<comment type="caution">
    <text evidence="2">The sequence shown here is derived from an EMBL/GenBank/DDBJ whole genome shotgun (WGS) entry which is preliminary data.</text>
</comment>
<name>A0AAD6GPM1_9EURO</name>
<sequence length="305" mass="33250">MSTVSITFIAEEKSHPVPLGNASDHASGDSQSSLVKANAPLSLTQGAPLQGIPYFSSFEKQRRWMLEHMAGAFRFFARKGFTEGVAGHMSLRDPENPNSFWTNPFARHFGLIKVSDLILVDHDGNAIGGNTSLPVNAAGFQIHEHIHHAFPHVNAACHAHSVNGRAWSTFGRRLDILHQDVCNFYGDAHQVYEDFGGVVLDPAEGERLAATLGPRGKGLILQNHGLLTVGKTIDEAAYLFSLLETCCEIQLKAEAAAAAGLKKIPVKEDAAVFTYKATSNPEGLYMDFQPEYEYELKLSGGDFLD</sequence>
<dbReference type="PANTHER" id="PTHR10672">
    <property type="entry name" value="ADDUCIN"/>
    <property type="match status" value="1"/>
</dbReference>
<feature type="domain" description="Class II aldolase/adducin N-terminal" evidence="1">
    <location>
        <begin position="67"/>
        <end position="251"/>
    </location>
</feature>
<dbReference type="SUPFAM" id="SSF53639">
    <property type="entry name" value="AraD/HMP-PK domain-like"/>
    <property type="match status" value="1"/>
</dbReference>
<dbReference type="GO" id="GO:0051015">
    <property type="term" value="F:actin filament binding"/>
    <property type="evidence" value="ECO:0007669"/>
    <property type="project" value="TreeGrafter"/>
</dbReference>
<dbReference type="GO" id="GO:0005856">
    <property type="term" value="C:cytoskeleton"/>
    <property type="evidence" value="ECO:0007669"/>
    <property type="project" value="TreeGrafter"/>
</dbReference>
<dbReference type="SMART" id="SM01007">
    <property type="entry name" value="Aldolase_II"/>
    <property type="match status" value="1"/>
</dbReference>
<protein>
    <recommendedName>
        <fullName evidence="1">Class II aldolase/adducin N-terminal domain-containing protein</fullName>
    </recommendedName>
</protein>
<keyword evidence="3" id="KW-1185">Reference proteome</keyword>